<dbReference type="RefSeq" id="XP_009032578.1">
    <property type="nucleotide sequence ID" value="XM_009034330.1"/>
</dbReference>
<organism evidence="9">
    <name type="scientific">Aureococcus anophagefferens</name>
    <name type="common">Harmful bloom alga</name>
    <dbReference type="NCBI Taxonomy" id="44056"/>
    <lineage>
        <taxon>Eukaryota</taxon>
        <taxon>Sar</taxon>
        <taxon>Stramenopiles</taxon>
        <taxon>Ochrophyta</taxon>
        <taxon>Pelagophyceae</taxon>
        <taxon>Pelagomonadales</taxon>
        <taxon>Pelagomonadaceae</taxon>
        <taxon>Aureococcus</taxon>
    </lineage>
</organism>
<dbReference type="KEGG" id="aaf:AURANDRAFT_18967"/>
<accession>F0XWH0</accession>
<keyword evidence="9" id="KW-1185">Reference proteome</keyword>
<dbReference type="InParanoid" id="F0XWH0"/>
<dbReference type="OrthoDB" id="8068875at2759"/>
<dbReference type="EC" id="2.3.2.26" evidence="2"/>
<feature type="domain" description="HECT" evidence="7">
    <location>
        <begin position="34"/>
        <end position="391"/>
    </location>
</feature>
<gene>
    <name evidence="8" type="ORF">AURANDRAFT_18967</name>
</gene>
<protein>
    <recommendedName>
        <fullName evidence="2">HECT-type E3 ubiquitin transferase</fullName>
        <ecNumber evidence="2">2.3.2.26</ecNumber>
    </recommendedName>
</protein>
<evidence type="ECO:0000256" key="1">
    <source>
        <dbReference type="ARBA" id="ARBA00000885"/>
    </source>
</evidence>
<dbReference type="Gene3D" id="3.30.2410.10">
    <property type="entry name" value="Hect, E3 ligase catalytic domain"/>
    <property type="match status" value="1"/>
</dbReference>
<evidence type="ECO:0000313" key="9">
    <source>
        <dbReference type="Proteomes" id="UP000002729"/>
    </source>
</evidence>
<evidence type="ECO:0000256" key="6">
    <source>
        <dbReference type="SAM" id="SignalP"/>
    </source>
</evidence>
<dbReference type="InterPro" id="IPR000569">
    <property type="entry name" value="HECT_dom"/>
</dbReference>
<name>F0XWH0_AURAN</name>
<dbReference type="AlphaFoldDB" id="F0XWH0"/>
<dbReference type="Gene3D" id="3.30.2160.10">
    <property type="entry name" value="Hect, E3 ligase catalytic domain"/>
    <property type="match status" value="1"/>
</dbReference>
<dbReference type="eggNOG" id="KOG0941">
    <property type="taxonomic scope" value="Eukaryota"/>
</dbReference>
<dbReference type="SMART" id="SM00119">
    <property type="entry name" value="HECTc"/>
    <property type="match status" value="1"/>
</dbReference>
<dbReference type="EMBL" id="GL833120">
    <property type="protein sequence ID" value="EGB12962.1"/>
    <property type="molecule type" value="Genomic_DNA"/>
</dbReference>
<dbReference type="Pfam" id="PF00632">
    <property type="entry name" value="HECT"/>
    <property type="match status" value="1"/>
</dbReference>
<feature type="signal peptide" evidence="6">
    <location>
        <begin position="1"/>
        <end position="31"/>
    </location>
</feature>
<evidence type="ECO:0000256" key="4">
    <source>
        <dbReference type="ARBA" id="ARBA00022786"/>
    </source>
</evidence>
<keyword evidence="4 5" id="KW-0833">Ubl conjugation pathway</keyword>
<proteinExistence type="predicted"/>
<evidence type="ECO:0000256" key="5">
    <source>
        <dbReference type="PROSITE-ProRule" id="PRU00104"/>
    </source>
</evidence>
<dbReference type="GeneID" id="20219068"/>
<evidence type="ECO:0000313" key="8">
    <source>
        <dbReference type="EMBL" id="EGB12962.1"/>
    </source>
</evidence>
<reference evidence="8 9" key="1">
    <citation type="journal article" date="2011" name="Proc. Natl. Acad. Sci. U.S.A.">
        <title>Niche of harmful alga Aureococcus anophagefferens revealed through ecogenomics.</title>
        <authorList>
            <person name="Gobler C.J."/>
            <person name="Berry D.L."/>
            <person name="Dyhrman S.T."/>
            <person name="Wilhelm S.W."/>
            <person name="Salamov A."/>
            <person name="Lobanov A.V."/>
            <person name="Zhang Y."/>
            <person name="Collier J.L."/>
            <person name="Wurch L.L."/>
            <person name="Kustka A.B."/>
            <person name="Dill B.D."/>
            <person name="Shah M."/>
            <person name="VerBerkmoes N.C."/>
            <person name="Kuo A."/>
            <person name="Terry A."/>
            <person name="Pangilinan J."/>
            <person name="Lindquist E.A."/>
            <person name="Lucas S."/>
            <person name="Paulsen I.T."/>
            <person name="Hattenrath-Lehmann T.K."/>
            <person name="Talmage S.C."/>
            <person name="Walker E.A."/>
            <person name="Koch F."/>
            <person name="Burson A.M."/>
            <person name="Marcoval M.A."/>
            <person name="Tang Y.Z."/>
            <person name="Lecleir G.R."/>
            <person name="Coyne K.J."/>
            <person name="Berg G.M."/>
            <person name="Bertrand E.M."/>
            <person name="Saito M.A."/>
            <person name="Gladyshev V.N."/>
            <person name="Grigoriev I.V."/>
        </authorList>
    </citation>
    <scope>NUCLEOTIDE SEQUENCE [LARGE SCALE GENOMIC DNA]</scope>
    <source>
        <strain evidence="9">CCMP 1984</strain>
    </source>
</reference>
<dbReference type="PANTHER" id="PTHR45700">
    <property type="entry name" value="UBIQUITIN-PROTEIN LIGASE E3C"/>
    <property type="match status" value="1"/>
</dbReference>
<feature type="active site" description="Glycyl thioester intermediate" evidence="5">
    <location>
        <position position="359"/>
    </location>
</feature>
<dbReference type="SUPFAM" id="SSF56204">
    <property type="entry name" value="Hect, E3 ligase catalytic domain"/>
    <property type="match status" value="1"/>
</dbReference>
<dbReference type="InterPro" id="IPR044611">
    <property type="entry name" value="E3A/B/C-like"/>
</dbReference>
<evidence type="ECO:0000256" key="3">
    <source>
        <dbReference type="ARBA" id="ARBA00022679"/>
    </source>
</evidence>
<feature type="chain" id="PRO_5003262482" description="HECT-type E3 ubiquitin transferase" evidence="6">
    <location>
        <begin position="32"/>
        <end position="391"/>
    </location>
</feature>
<comment type="catalytic activity">
    <reaction evidence="1">
        <text>S-ubiquitinyl-[E2 ubiquitin-conjugating enzyme]-L-cysteine + [acceptor protein]-L-lysine = [E2 ubiquitin-conjugating enzyme]-L-cysteine + N(6)-ubiquitinyl-[acceptor protein]-L-lysine.</text>
        <dbReference type="EC" id="2.3.2.26"/>
    </reaction>
</comment>
<dbReference type="Gene3D" id="3.90.1750.10">
    <property type="entry name" value="Hect, E3 ligase catalytic domains"/>
    <property type="match status" value="1"/>
</dbReference>
<dbReference type="PROSITE" id="PS50237">
    <property type="entry name" value="HECT"/>
    <property type="match status" value="1"/>
</dbReference>
<dbReference type="GO" id="GO:0000209">
    <property type="term" value="P:protein polyubiquitination"/>
    <property type="evidence" value="ECO:0007669"/>
    <property type="project" value="InterPro"/>
</dbReference>
<keyword evidence="6" id="KW-0732">Signal</keyword>
<dbReference type="InterPro" id="IPR035983">
    <property type="entry name" value="Hect_E3_ubiquitin_ligase"/>
</dbReference>
<evidence type="ECO:0000259" key="7">
    <source>
        <dbReference type="PROSITE" id="PS50237"/>
    </source>
</evidence>
<dbReference type="GO" id="GO:0061630">
    <property type="term" value="F:ubiquitin protein ligase activity"/>
    <property type="evidence" value="ECO:0007669"/>
    <property type="project" value="UniProtKB-EC"/>
</dbReference>
<dbReference type="Proteomes" id="UP000002729">
    <property type="component" value="Unassembled WGS sequence"/>
</dbReference>
<dbReference type="PANTHER" id="PTHR45700:SF8">
    <property type="entry name" value="HECT-TYPE E3 UBIQUITIN TRANSFERASE"/>
    <property type="match status" value="1"/>
</dbReference>
<dbReference type="OMA" id="FARRINI"/>
<sequence length="391" mass="42292">MAPFVVGASLPYLVLRVPRSVLLATALAALAACPDGELKKELKVVFEGEAGVDEGGPRKEFFQLLVPQLFDPIVGMFARTATGAGDEIFFNAACDWYDTEFELAGLLVGLAVYNSVVLEVRLPRVAYKKLLAASPAANASWLADDDAARYTLDDLAELDDDLARGLRMLLAFEPPEDVRETFCRTLVDADPLAPASDGAVVDLVPGGSEIAVTAENRHAYVEALVDWRLRRSVAAQFDRFASGFWRVLSGSALERVVEPDELRVMVQGDEDGLDLTALRPVVVYEGFGDAPDGHPVVRALWAAVDALDEDGRRLFLMFTTGSKTAPMGGLGALRPPAHPAFRIQRAGPDSSNLPTSHTCFNTLLLPDYDPPDKVAHLLNIAIRECEGFGLQ</sequence>
<evidence type="ECO:0000256" key="2">
    <source>
        <dbReference type="ARBA" id="ARBA00012485"/>
    </source>
</evidence>
<keyword evidence="3" id="KW-0808">Transferase</keyword>